<accession>A0A4V2RPH5</accession>
<dbReference type="PANTHER" id="PTHR43143">
    <property type="entry name" value="METALLOPHOSPHOESTERASE, CALCINEURIN SUPERFAMILY"/>
    <property type="match status" value="1"/>
</dbReference>
<dbReference type="RefSeq" id="WP_131839257.1">
    <property type="nucleotide sequence ID" value="NZ_SLWB01000007.1"/>
</dbReference>
<dbReference type="Pfam" id="PF00149">
    <property type="entry name" value="Metallophos"/>
    <property type="match status" value="1"/>
</dbReference>
<name>A0A4V2RPH5_9BACT</name>
<protein>
    <submittedName>
        <fullName evidence="2">Calcineurin-like phosphoesterase family protein</fullName>
    </submittedName>
</protein>
<dbReference type="InterPro" id="IPR029052">
    <property type="entry name" value="Metallo-depent_PP-like"/>
</dbReference>
<dbReference type="Proteomes" id="UP000294830">
    <property type="component" value="Unassembled WGS sequence"/>
</dbReference>
<evidence type="ECO:0000259" key="1">
    <source>
        <dbReference type="Pfam" id="PF00149"/>
    </source>
</evidence>
<dbReference type="InterPro" id="IPR004843">
    <property type="entry name" value="Calcineurin-like_PHP"/>
</dbReference>
<proteinExistence type="predicted"/>
<evidence type="ECO:0000313" key="3">
    <source>
        <dbReference type="Proteomes" id="UP000294830"/>
    </source>
</evidence>
<reference evidence="2 3" key="1">
    <citation type="submission" date="2019-03" db="EMBL/GenBank/DDBJ databases">
        <title>Genomic Encyclopedia of Archaeal and Bacterial Type Strains, Phase II (KMG-II): from individual species to whole genera.</title>
        <authorList>
            <person name="Goeker M."/>
        </authorList>
    </citation>
    <scope>NUCLEOTIDE SEQUENCE [LARGE SCALE GENOMIC DNA]</scope>
    <source>
        <strain evidence="2 3">RL-C</strain>
    </source>
</reference>
<comment type="caution">
    <text evidence="2">The sequence shown here is derived from an EMBL/GenBank/DDBJ whole genome shotgun (WGS) entry which is preliminary data.</text>
</comment>
<dbReference type="Gene3D" id="3.60.21.10">
    <property type="match status" value="1"/>
</dbReference>
<keyword evidence="3" id="KW-1185">Reference proteome</keyword>
<dbReference type="OrthoDB" id="5464520at2"/>
<evidence type="ECO:0000313" key="2">
    <source>
        <dbReference type="EMBL" id="TCN67620.1"/>
    </source>
</evidence>
<dbReference type="SUPFAM" id="SSF56300">
    <property type="entry name" value="Metallo-dependent phosphatases"/>
    <property type="match status" value="1"/>
</dbReference>
<dbReference type="PROSITE" id="PS51257">
    <property type="entry name" value="PROKAR_LIPOPROTEIN"/>
    <property type="match status" value="1"/>
</dbReference>
<dbReference type="PANTHER" id="PTHR43143:SF1">
    <property type="entry name" value="SERINE_THREONINE-PROTEIN PHOSPHATASE CPPED1"/>
    <property type="match status" value="1"/>
</dbReference>
<dbReference type="InterPro" id="IPR051918">
    <property type="entry name" value="STPP_CPPED1"/>
</dbReference>
<dbReference type="GO" id="GO:0016787">
    <property type="term" value="F:hydrolase activity"/>
    <property type="evidence" value="ECO:0007669"/>
    <property type="project" value="InterPro"/>
</dbReference>
<feature type="domain" description="Calcineurin-like phosphoesterase" evidence="1">
    <location>
        <begin position="64"/>
        <end position="236"/>
    </location>
</feature>
<organism evidence="2 3">
    <name type="scientific">Acetobacteroides hydrogenigenes</name>
    <dbReference type="NCBI Taxonomy" id="979970"/>
    <lineage>
        <taxon>Bacteria</taxon>
        <taxon>Pseudomonadati</taxon>
        <taxon>Bacteroidota</taxon>
        <taxon>Bacteroidia</taxon>
        <taxon>Bacteroidales</taxon>
        <taxon>Rikenellaceae</taxon>
        <taxon>Acetobacteroides</taxon>
    </lineage>
</organism>
<gene>
    <name evidence="2" type="ORF">CLV25_10779</name>
</gene>
<dbReference type="EMBL" id="SLWB01000007">
    <property type="protein sequence ID" value="TCN67620.1"/>
    <property type="molecule type" value="Genomic_DNA"/>
</dbReference>
<dbReference type="AlphaFoldDB" id="A0A4V2RPH5"/>
<sequence>MLYSKTHIRIGYAAICLAATFFIGCDMIEYHPYDVSLSQKYSNLNKKSIERIASLGQSSCDDTIRFAFIGDTQRSYDETRDFVKELNKRDDIDFVVHGGDITDFGMTKEYLWMHDILKTLKVPYVAILGNHDILGHGKEVYRSIYGDYNFSFVFKGTKFLFLNTCALEFDYATPIPDYEFLLKEQQRKDGVYDQTVVAMHVQPFDVQFNNNTASYFESQILKFKNPLFCIHAHAHVLMSNDFFSDGLIYYGCDDIHDRSYMVFTVAKGFYTYKVVRF</sequence>